<reference evidence="11" key="1">
    <citation type="journal article" date="2020" name="J. Eukaryot. Microbiol.">
        <title>De novo Sequencing, Assembly and Annotation of the Transcriptome for the Free-Living Testate Amoeba Arcella intermedia.</title>
        <authorList>
            <person name="Ribeiro G.M."/>
            <person name="Porfirio-Sousa A.L."/>
            <person name="Maurer-Alcala X.X."/>
            <person name="Katz L.A."/>
            <person name="Lahr D.J.G."/>
        </authorList>
    </citation>
    <scope>NUCLEOTIDE SEQUENCE</scope>
</reference>
<evidence type="ECO:0000256" key="1">
    <source>
        <dbReference type="ARBA" id="ARBA00004496"/>
    </source>
</evidence>
<dbReference type="AlphaFoldDB" id="A0A6B2L1C4"/>
<evidence type="ECO:0000256" key="8">
    <source>
        <dbReference type="ARBA" id="ARBA00024677"/>
    </source>
</evidence>
<dbReference type="GO" id="GO:0051082">
    <property type="term" value="F:unfolded protein binding"/>
    <property type="evidence" value="ECO:0007669"/>
    <property type="project" value="InterPro"/>
</dbReference>
<dbReference type="CDD" id="cd03337">
    <property type="entry name" value="TCP1_gamma"/>
    <property type="match status" value="1"/>
</dbReference>
<keyword evidence="4" id="KW-0963">Cytoplasm</keyword>
<evidence type="ECO:0000256" key="2">
    <source>
        <dbReference type="ARBA" id="ARBA00008020"/>
    </source>
</evidence>
<dbReference type="PROSITE" id="PS00995">
    <property type="entry name" value="TCP1_3"/>
    <property type="match status" value="1"/>
</dbReference>
<dbReference type="GO" id="GO:0140662">
    <property type="term" value="F:ATP-dependent protein folding chaperone"/>
    <property type="evidence" value="ECO:0007669"/>
    <property type="project" value="InterPro"/>
</dbReference>
<dbReference type="Gene3D" id="1.10.560.10">
    <property type="entry name" value="GroEL-like equatorial domain"/>
    <property type="match status" value="1"/>
</dbReference>
<dbReference type="NCBIfam" id="TIGR02344">
    <property type="entry name" value="chap_CCT_gamma"/>
    <property type="match status" value="1"/>
</dbReference>
<evidence type="ECO:0000256" key="10">
    <source>
        <dbReference type="RuleBase" id="RU004191"/>
    </source>
</evidence>
<dbReference type="InterPro" id="IPR002194">
    <property type="entry name" value="Chaperonin_TCP-1_CS"/>
</dbReference>
<keyword evidence="5 9" id="KW-0547">Nucleotide-binding</keyword>
<dbReference type="FunFam" id="3.50.7.10:FF:000005">
    <property type="entry name" value="T-complex protein 1 subunit gamma"/>
    <property type="match status" value="1"/>
</dbReference>
<evidence type="ECO:0000256" key="4">
    <source>
        <dbReference type="ARBA" id="ARBA00022490"/>
    </source>
</evidence>
<dbReference type="SUPFAM" id="SSF54849">
    <property type="entry name" value="GroEL-intermediate domain like"/>
    <property type="match status" value="1"/>
</dbReference>
<name>A0A6B2L1C4_9EUKA</name>
<dbReference type="InterPro" id="IPR027409">
    <property type="entry name" value="GroEL-like_apical_dom_sf"/>
</dbReference>
<protein>
    <recommendedName>
        <fullName evidence="3 10">T-complex protein 1 subunit gamma</fullName>
    </recommendedName>
</protein>
<organism evidence="11">
    <name type="scientific">Arcella intermedia</name>
    <dbReference type="NCBI Taxonomy" id="1963864"/>
    <lineage>
        <taxon>Eukaryota</taxon>
        <taxon>Amoebozoa</taxon>
        <taxon>Tubulinea</taxon>
        <taxon>Elardia</taxon>
        <taxon>Arcellinida</taxon>
        <taxon>Sphaerothecina</taxon>
        <taxon>Arcellidae</taxon>
        <taxon>Arcella</taxon>
    </lineage>
</organism>
<comment type="similarity">
    <text evidence="2 9">Belongs to the TCP-1 chaperonin family.</text>
</comment>
<sequence length="510" mass="56384">MLKMILSQSGGIVITNDGNAILREVNVAHPAAKSMIDLSRSQDEEVGDGTTSVIILAGEILSMSEPWIEKKMHPRIIIGAYMRAMNDALEHLKAISKPIDYKNDAEVKVVLKSCLGTKFTNTWSDKMVDLALQAVRMITVDENGRREVDIKRYCKVEKIPGGEVLDSCVIPGVVIEKDVTHSKMRRKIVNPRIILLDCNLEFKKSQNTINHKISQAPDFEKIMKLEEEQVKQVVMDIIKWKPDVVITEKGLSDEAQHWFVKHNVTALRRVRKTINDRIAKACGATIVNRPDQIKETDVGTKCGLFEIKKIGDEYWTYITDCKDPKASTIVLRGGSKDTLAEFERNLTDAVSVARNIIYDPRMCPGGGATEMALSTKLMEKSKSIAGIEQYPYQSVAIALEVIPRTLIQNCGADIVRTITALRAKHASSSSNFNWGIDGEKGVLVDMVGIDKAKGTLVGVWEPYLVKVQTIKTAIEASCMLLRIDDIVSGLHKKDKGGSGPQQVGGGDDEA</sequence>
<dbReference type="GO" id="GO:0005832">
    <property type="term" value="C:chaperonin-containing T-complex"/>
    <property type="evidence" value="ECO:0007669"/>
    <property type="project" value="UniProtKB-ARBA"/>
</dbReference>
<evidence type="ECO:0000256" key="3">
    <source>
        <dbReference type="ARBA" id="ARBA00017187"/>
    </source>
</evidence>
<dbReference type="InterPro" id="IPR002423">
    <property type="entry name" value="Cpn60/GroEL/TCP-1"/>
</dbReference>
<dbReference type="GO" id="GO:0016887">
    <property type="term" value="F:ATP hydrolysis activity"/>
    <property type="evidence" value="ECO:0007669"/>
    <property type="project" value="InterPro"/>
</dbReference>
<evidence type="ECO:0000256" key="9">
    <source>
        <dbReference type="RuleBase" id="RU004187"/>
    </source>
</evidence>
<dbReference type="InterPro" id="IPR012719">
    <property type="entry name" value="Chap_CCT_gamma"/>
</dbReference>
<keyword evidence="7 9" id="KW-0143">Chaperone</keyword>
<keyword evidence="6 9" id="KW-0067">ATP-binding</keyword>
<dbReference type="PROSITE" id="PS00751">
    <property type="entry name" value="TCP1_2"/>
    <property type="match status" value="1"/>
</dbReference>
<evidence type="ECO:0000256" key="7">
    <source>
        <dbReference type="ARBA" id="ARBA00023186"/>
    </source>
</evidence>
<dbReference type="Gene3D" id="3.30.260.10">
    <property type="entry name" value="TCP-1-like chaperonin intermediate domain"/>
    <property type="match status" value="1"/>
</dbReference>
<evidence type="ECO:0000313" key="11">
    <source>
        <dbReference type="EMBL" id="NDV30685.1"/>
    </source>
</evidence>
<dbReference type="InterPro" id="IPR027413">
    <property type="entry name" value="GROEL-like_equatorial_sf"/>
</dbReference>
<dbReference type="EMBL" id="GIBP01001716">
    <property type="protein sequence ID" value="NDV30685.1"/>
    <property type="molecule type" value="Transcribed_RNA"/>
</dbReference>
<dbReference type="PRINTS" id="PR00304">
    <property type="entry name" value="TCOMPLEXTCP1"/>
</dbReference>
<dbReference type="NCBIfam" id="NF041083">
    <property type="entry name" value="thermosome_beta"/>
    <property type="match status" value="1"/>
</dbReference>
<dbReference type="Gene3D" id="3.50.7.10">
    <property type="entry name" value="GroEL"/>
    <property type="match status" value="1"/>
</dbReference>
<evidence type="ECO:0000256" key="6">
    <source>
        <dbReference type="ARBA" id="ARBA00022840"/>
    </source>
</evidence>
<dbReference type="GO" id="GO:0005524">
    <property type="term" value="F:ATP binding"/>
    <property type="evidence" value="ECO:0007669"/>
    <property type="project" value="UniProtKB-KW"/>
</dbReference>
<dbReference type="SUPFAM" id="SSF52029">
    <property type="entry name" value="GroEL apical domain-like"/>
    <property type="match status" value="1"/>
</dbReference>
<proteinExistence type="inferred from homology"/>
<evidence type="ECO:0000256" key="5">
    <source>
        <dbReference type="ARBA" id="ARBA00022741"/>
    </source>
</evidence>
<dbReference type="InterPro" id="IPR017998">
    <property type="entry name" value="Chaperone_TCP-1"/>
</dbReference>
<dbReference type="InterPro" id="IPR053374">
    <property type="entry name" value="TCP-1_chaperonin"/>
</dbReference>
<accession>A0A6B2L1C4</accession>
<comment type="subcellular location">
    <subcellularLocation>
        <location evidence="1">Cytoplasm</location>
    </subcellularLocation>
</comment>
<comment type="function">
    <text evidence="8">Molecular chaperone; assists the folding of proteins upon ATP hydrolysis. Known to play a role, in vitro, in the folding of actin and tubulin.</text>
</comment>
<dbReference type="Pfam" id="PF00118">
    <property type="entry name" value="Cpn60_TCP1"/>
    <property type="match status" value="1"/>
</dbReference>
<dbReference type="PANTHER" id="PTHR11353">
    <property type="entry name" value="CHAPERONIN"/>
    <property type="match status" value="1"/>
</dbReference>
<dbReference type="InterPro" id="IPR027410">
    <property type="entry name" value="TCP-1-like_intermed_sf"/>
</dbReference>
<dbReference type="SUPFAM" id="SSF48592">
    <property type="entry name" value="GroEL equatorial domain-like"/>
    <property type="match status" value="1"/>
</dbReference>